<dbReference type="AlphaFoldDB" id="A0A0M7BAE8"/>
<keyword evidence="2" id="KW-1185">Reference proteome</keyword>
<dbReference type="OrthoDB" id="7819637at2"/>
<evidence type="ECO:0000313" key="1">
    <source>
        <dbReference type="EMBL" id="CUH39038.1"/>
    </source>
</evidence>
<protein>
    <submittedName>
        <fullName evidence="1">Uncharacterized protein</fullName>
    </submittedName>
</protein>
<proteinExistence type="predicted"/>
<evidence type="ECO:0000313" key="2">
    <source>
        <dbReference type="Proteomes" id="UP000049455"/>
    </source>
</evidence>
<organism evidence="1 2">
    <name type="scientific">Jannaschia seosinensis</name>
    <dbReference type="NCBI Taxonomy" id="313367"/>
    <lineage>
        <taxon>Bacteria</taxon>
        <taxon>Pseudomonadati</taxon>
        <taxon>Pseudomonadota</taxon>
        <taxon>Alphaproteobacteria</taxon>
        <taxon>Rhodobacterales</taxon>
        <taxon>Roseobacteraceae</taxon>
        <taxon>Jannaschia</taxon>
    </lineage>
</organism>
<reference evidence="1 2" key="1">
    <citation type="submission" date="2015-09" db="EMBL/GenBank/DDBJ databases">
        <authorList>
            <person name="Jackson K.R."/>
            <person name="Lunt B.L."/>
            <person name="Fisher J.N.B."/>
            <person name="Gardner A.V."/>
            <person name="Bailey M.E."/>
            <person name="Deus L.M."/>
            <person name="Earl A.S."/>
            <person name="Gibby P.D."/>
            <person name="Hartmann K.A."/>
            <person name="Liu J.E."/>
            <person name="Manci A.M."/>
            <person name="Nielsen D.A."/>
            <person name="Solomon M.B."/>
            <person name="Breakwell D.P."/>
            <person name="Burnett S.H."/>
            <person name="Grose J.H."/>
        </authorList>
    </citation>
    <scope>NUCLEOTIDE SEQUENCE [LARGE SCALE GENOMIC DNA]</scope>
    <source>
        <strain evidence="1 2">CECT 7799</strain>
    </source>
</reference>
<dbReference type="Proteomes" id="UP000049455">
    <property type="component" value="Unassembled WGS sequence"/>
</dbReference>
<dbReference type="EMBL" id="CYPR01000107">
    <property type="protein sequence ID" value="CUH39038.1"/>
    <property type="molecule type" value="Genomic_DNA"/>
</dbReference>
<dbReference type="STRING" id="313367.JSE7799_01757"/>
<name>A0A0M7BAE8_9RHOB</name>
<gene>
    <name evidence="1" type="ORF">JSE7799_01757</name>
</gene>
<sequence length="240" mass="27471">MNIWQEIRREGTRVNIDKTYFTLPEILERWQISEADLTYLAENDRLRLSVRVFEAPVEFGHYESLAEGERRRVTWEQVSYSGLLDLHARDVFQLFRCGEIHLSNFRTPRADYAALQGDAQPVFVMIGDLLLRRAERDRFEVESGFATGGQRAKAPNFMHSAGYQEVRCDGHRFKLGPIQAEVIRALHAAALAGEPWQSGKAILSGAGSKSLRMADVFKSQENWRQLVRSDRRGGYRLNLG</sequence>
<accession>A0A0M7BAE8</accession>